<comment type="caution">
    <text evidence="1">The sequence shown here is derived from an EMBL/GenBank/DDBJ whole genome shotgun (WGS) entry which is preliminary data.</text>
</comment>
<reference evidence="1 2" key="1">
    <citation type="submission" date="2020-08" db="EMBL/GenBank/DDBJ databases">
        <title>Plant Genome Project.</title>
        <authorList>
            <person name="Zhang R.-G."/>
        </authorList>
    </citation>
    <scope>NUCLEOTIDE SEQUENCE [LARGE SCALE GENOMIC DNA]</scope>
    <source>
        <tissue evidence="1">Rhizome</tissue>
    </source>
</reference>
<dbReference type="Proteomes" id="UP000734854">
    <property type="component" value="Unassembled WGS sequence"/>
</dbReference>
<evidence type="ECO:0000313" key="1">
    <source>
        <dbReference type="EMBL" id="KAG6489468.1"/>
    </source>
</evidence>
<dbReference type="EMBL" id="JACMSC010000014">
    <property type="protein sequence ID" value="KAG6489468.1"/>
    <property type="molecule type" value="Genomic_DNA"/>
</dbReference>
<protein>
    <submittedName>
        <fullName evidence="1">Uncharacterized protein</fullName>
    </submittedName>
</protein>
<accession>A0A8J5KTU2</accession>
<keyword evidence="2" id="KW-1185">Reference proteome</keyword>
<evidence type="ECO:0000313" key="2">
    <source>
        <dbReference type="Proteomes" id="UP000734854"/>
    </source>
</evidence>
<organism evidence="1 2">
    <name type="scientific">Zingiber officinale</name>
    <name type="common">Ginger</name>
    <name type="synonym">Amomum zingiber</name>
    <dbReference type="NCBI Taxonomy" id="94328"/>
    <lineage>
        <taxon>Eukaryota</taxon>
        <taxon>Viridiplantae</taxon>
        <taxon>Streptophyta</taxon>
        <taxon>Embryophyta</taxon>
        <taxon>Tracheophyta</taxon>
        <taxon>Spermatophyta</taxon>
        <taxon>Magnoliopsida</taxon>
        <taxon>Liliopsida</taxon>
        <taxon>Zingiberales</taxon>
        <taxon>Zingiberaceae</taxon>
        <taxon>Zingiber</taxon>
    </lineage>
</organism>
<proteinExistence type="predicted"/>
<gene>
    <name evidence="1" type="ORF">ZIOFF_050737</name>
</gene>
<dbReference type="AlphaFoldDB" id="A0A8J5KTU2"/>
<sequence length="182" mass="20352">MEDMTERRTPLLEKVYFEGCPGCKQDRKKAASSGIPYTEFFYVWIVTLCTGEKACIVWMECATVSPLDSTAWLGARIGSLLLGSSKVGMFARHAKQRVDKWQCAGTVGAQVEREVDLAVANRCKEADARNQSIWPSMARRNREPWHAAGACNAAYGRMQQNGLFRPKPMEQNHGQHKGAGWL</sequence>
<name>A0A8J5KTU2_ZINOF</name>